<dbReference type="RefSeq" id="WP_380600754.1">
    <property type="nucleotide sequence ID" value="NZ_JBHSDU010000010.1"/>
</dbReference>
<accession>A0ABV8SXG9</accession>
<gene>
    <name evidence="1" type="ORF">ACFPN2_22430</name>
</gene>
<name>A0ABV8SXG9_9GAMM</name>
<evidence type="ECO:0000313" key="1">
    <source>
        <dbReference type="EMBL" id="MFC4311855.1"/>
    </source>
</evidence>
<keyword evidence="2" id="KW-1185">Reference proteome</keyword>
<comment type="caution">
    <text evidence="1">The sequence shown here is derived from an EMBL/GenBank/DDBJ whole genome shotgun (WGS) entry which is preliminary data.</text>
</comment>
<evidence type="ECO:0000313" key="2">
    <source>
        <dbReference type="Proteomes" id="UP001595904"/>
    </source>
</evidence>
<dbReference type="SUPFAM" id="SSF69304">
    <property type="entry name" value="Tricorn protease N-terminal domain"/>
    <property type="match status" value="1"/>
</dbReference>
<organism evidence="1 2">
    <name type="scientific">Steroidobacter flavus</name>
    <dbReference type="NCBI Taxonomy" id="1842136"/>
    <lineage>
        <taxon>Bacteria</taxon>
        <taxon>Pseudomonadati</taxon>
        <taxon>Pseudomonadota</taxon>
        <taxon>Gammaproteobacteria</taxon>
        <taxon>Steroidobacterales</taxon>
        <taxon>Steroidobacteraceae</taxon>
        <taxon>Steroidobacter</taxon>
    </lineage>
</organism>
<sequence length="102" mass="11469">MTRSPLNAERRFIMFNGQTLGSIVELMRMTQFLPDPKFTSRDQMVMFGSGMDDVRVYNPDNSLALSGVNFPELDFDRSFSGDGNFVLASTVGNSVWIIPIPR</sequence>
<reference evidence="2" key="1">
    <citation type="journal article" date="2019" name="Int. J. Syst. Evol. Microbiol.">
        <title>The Global Catalogue of Microorganisms (GCM) 10K type strain sequencing project: providing services to taxonomists for standard genome sequencing and annotation.</title>
        <authorList>
            <consortium name="The Broad Institute Genomics Platform"/>
            <consortium name="The Broad Institute Genome Sequencing Center for Infectious Disease"/>
            <person name="Wu L."/>
            <person name="Ma J."/>
        </authorList>
    </citation>
    <scope>NUCLEOTIDE SEQUENCE [LARGE SCALE GENOMIC DNA]</scope>
    <source>
        <strain evidence="2">CGMCC 1.10759</strain>
    </source>
</reference>
<proteinExistence type="predicted"/>
<dbReference type="Proteomes" id="UP001595904">
    <property type="component" value="Unassembled WGS sequence"/>
</dbReference>
<dbReference type="EMBL" id="JBHSDU010000010">
    <property type="protein sequence ID" value="MFC4311855.1"/>
    <property type="molecule type" value="Genomic_DNA"/>
</dbReference>
<protein>
    <submittedName>
        <fullName evidence="1">Uncharacterized protein</fullName>
    </submittedName>
</protein>